<dbReference type="AlphaFoldDB" id="A0A4R1XVY6"/>
<keyword evidence="3" id="KW-1185">Reference proteome</keyword>
<feature type="chain" id="PRO_5020811552" evidence="1">
    <location>
        <begin position="27"/>
        <end position="241"/>
    </location>
</feature>
<organism evidence="2 3">
    <name type="scientific">Acinetobacter calcoaceticus</name>
    <dbReference type="NCBI Taxonomy" id="471"/>
    <lineage>
        <taxon>Bacteria</taxon>
        <taxon>Pseudomonadati</taxon>
        <taxon>Pseudomonadota</taxon>
        <taxon>Gammaproteobacteria</taxon>
        <taxon>Moraxellales</taxon>
        <taxon>Moraxellaceae</taxon>
        <taxon>Acinetobacter</taxon>
        <taxon>Acinetobacter calcoaceticus/baumannii complex</taxon>
    </lineage>
</organism>
<evidence type="ECO:0000256" key="1">
    <source>
        <dbReference type="SAM" id="SignalP"/>
    </source>
</evidence>
<evidence type="ECO:0000313" key="2">
    <source>
        <dbReference type="EMBL" id="TCM66415.1"/>
    </source>
</evidence>
<evidence type="ECO:0000313" key="3">
    <source>
        <dbReference type="Proteomes" id="UP000294963"/>
    </source>
</evidence>
<name>A0A4R1XVY6_ACICA</name>
<feature type="signal peptide" evidence="1">
    <location>
        <begin position="1"/>
        <end position="26"/>
    </location>
</feature>
<accession>A0A4R1XVY6</accession>
<dbReference type="Proteomes" id="UP000294963">
    <property type="component" value="Unassembled WGS sequence"/>
</dbReference>
<keyword evidence="1" id="KW-0732">Signal</keyword>
<protein>
    <submittedName>
        <fullName evidence="2">Uncharacterized protein</fullName>
    </submittedName>
</protein>
<gene>
    <name evidence="2" type="ORF">EC844_11315</name>
</gene>
<reference evidence="2 3" key="1">
    <citation type="submission" date="2019-03" db="EMBL/GenBank/DDBJ databases">
        <title>Genomic analyses of the natural microbiome of Caenorhabditis elegans.</title>
        <authorList>
            <person name="Samuel B."/>
        </authorList>
    </citation>
    <scope>NUCLEOTIDE SEQUENCE [LARGE SCALE GENOMIC DNA]</scope>
    <source>
        <strain evidence="2 3">JUb89</strain>
    </source>
</reference>
<proteinExistence type="predicted"/>
<comment type="caution">
    <text evidence="2">The sequence shown here is derived from an EMBL/GenBank/DDBJ whole genome shotgun (WGS) entry which is preliminary data.</text>
</comment>
<dbReference type="EMBL" id="SLVJ01000013">
    <property type="protein sequence ID" value="TCM66415.1"/>
    <property type="molecule type" value="Genomic_DNA"/>
</dbReference>
<sequence>MLIKKLKSNLLFFCTFAMVCSLKTYASTPRVDIVRMQQIAKNIIKMQIVDDLNYQKNYLELVYSMVGNSTDQEKIQHFLNPFPKDGIANHLREINSEGLNSKQRKDMLQVIDEEIKQSSDSFRTCRVLPGIRKINQEHFSVPIVCMKPVLNSSQIREFEDYINKLSKTDSVQHKIEYLKAKQRFLKQATLKPYQSDLQIYIEDKNTYRAAIDDDENFPNIFIDQRDNALIPPPKVQPIISH</sequence>